<evidence type="ECO:0000256" key="1">
    <source>
        <dbReference type="SAM" id="MobiDB-lite"/>
    </source>
</evidence>
<evidence type="ECO:0000313" key="2">
    <source>
        <dbReference type="EMBL" id="GAH06136.1"/>
    </source>
</evidence>
<gene>
    <name evidence="2" type="ORF">S01H4_60770</name>
</gene>
<feature type="compositionally biased region" description="Polar residues" evidence="1">
    <location>
        <begin position="59"/>
        <end position="99"/>
    </location>
</feature>
<dbReference type="EMBL" id="BART01035902">
    <property type="protein sequence ID" value="GAH06136.1"/>
    <property type="molecule type" value="Genomic_DNA"/>
</dbReference>
<feature type="non-terminal residue" evidence="2">
    <location>
        <position position="182"/>
    </location>
</feature>
<proteinExistence type="predicted"/>
<feature type="compositionally biased region" description="Basic and acidic residues" evidence="1">
    <location>
        <begin position="118"/>
        <end position="129"/>
    </location>
</feature>
<name>X1CCZ3_9ZZZZ</name>
<feature type="non-terminal residue" evidence="2">
    <location>
        <position position="1"/>
    </location>
</feature>
<dbReference type="AlphaFoldDB" id="X1CCZ3"/>
<organism evidence="2">
    <name type="scientific">marine sediment metagenome</name>
    <dbReference type="NCBI Taxonomy" id="412755"/>
    <lineage>
        <taxon>unclassified sequences</taxon>
        <taxon>metagenomes</taxon>
        <taxon>ecological metagenomes</taxon>
    </lineage>
</organism>
<feature type="region of interest" description="Disordered" evidence="1">
    <location>
        <begin position="1"/>
        <end position="33"/>
    </location>
</feature>
<sequence>DDYDSIPLFPVHSIGPRAGTDSARNGATHDASLNPIGVDRARVLGNFMGIGMDDKNKDQTQSTTTDAKGGKVTSSGASAALSNAVSPAGANNTKNSLENAISEKEALGTKGKSTTKRKREEDTHDTLDKKRSKTSDATNGANADAKLESEIHNLGADADGEESTPLPSYIPHFLPPFPPKHT</sequence>
<protein>
    <submittedName>
        <fullName evidence="2">Uncharacterized protein</fullName>
    </submittedName>
</protein>
<accession>X1CCZ3</accession>
<feature type="compositionally biased region" description="Pro residues" evidence="1">
    <location>
        <begin position="173"/>
        <end position="182"/>
    </location>
</feature>
<reference evidence="2" key="1">
    <citation type="journal article" date="2014" name="Front. Microbiol.">
        <title>High frequency of phylogenetically diverse reductive dehalogenase-homologous genes in deep subseafloor sedimentary metagenomes.</title>
        <authorList>
            <person name="Kawai M."/>
            <person name="Futagami T."/>
            <person name="Toyoda A."/>
            <person name="Takaki Y."/>
            <person name="Nishi S."/>
            <person name="Hori S."/>
            <person name="Arai W."/>
            <person name="Tsubouchi T."/>
            <person name="Morono Y."/>
            <person name="Uchiyama I."/>
            <person name="Ito T."/>
            <person name="Fujiyama A."/>
            <person name="Inagaki F."/>
            <person name="Takami H."/>
        </authorList>
    </citation>
    <scope>NUCLEOTIDE SEQUENCE</scope>
    <source>
        <strain evidence="2">Expedition CK06-06</strain>
    </source>
</reference>
<comment type="caution">
    <text evidence="2">The sequence shown here is derived from an EMBL/GenBank/DDBJ whole genome shotgun (WGS) entry which is preliminary data.</text>
</comment>
<feature type="region of interest" description="Disordered" evidence="1">
    <location>
        <begin position="49"/>
        <end position="182"/>
    </location>
</feature>